<protein>
    <submittedName>
        <fullName evidence="2">Uncharacterized protein</fullName>
    </submittedName>
</protein>
<reference evidence="2" key="1">
    <citation type="submission" date="2022-08" db="EMBL/GenBank/DDBJ databases">
        <authorList>
            <consortium name="DOE Joint Genome Institute"/>
            <person name="Min B."/>
            <person name="Riley R."/>
            <person name="Sierra-Patev S."/>
            <person name="Naranjo-Ortiz M."/>
            <person name="Looney B."/>
            <person name="Konkel Z."/>
            <person name="Slot J.C."/>
            <person name="Sakamoto Y."/>
            <person name="Steenwyk J.L."/>
            <person name="Rokas A."/>
            <person name="Carro J."/>
            <person name="Camarero S."/>
            <person name="Ferreira P."/>
            <person name="Molpeceres G."/>
            <person name="Ruiz-Duenas F.J."/>
            <person name="Serrano A."/>
            <person name="Henrissat B."/>
            <person name="Drula E."/>
            <person name="Hughes K.W."/>
            <person name="Mata J.L."/>
            <person name="Ishikawa N.K."/>
            <person name="Vargas-Isla R."/>
            <person name="Ushijima S."/>
            <person name="Smith C.A."/>
            <person name="Ahrendt S."/>
            <person name="Andreopoulos W."/>
            <person name="He G."/>
            <person name="Labutti K."/>
            <person name="Lipzen A."/>
            <person name="Ng V."/>
            <person name="Sandor L."/>
            <person name="Barry K."/>
            <person name="Martinez A.T."/>
            <person name="Xiao Y."/>
            <person name="Gibbons J.G."/>
            <person name="Terashima K."/>
            <person name="Hibbett D.S."/>
            <person name="Grigoriev I.V."/>
        </authorList>
    </citation>
    <scope>NUCLEOTIDE SEQUENCE</scope>
    <source>
        <strain evidence="2">TFB10827</strain>
    </source>
</reference>
<comment type="caution">
    <text evidence="2">The sequence shown here is derived from an EMBL/GenBank/DDBJ whole genome shotgun (WGS) entry which is preliminary data.</text>
</comment>
<accession>A0ABQ8PYQ6</accession>
<dbReference type="EMBL" id="MU791014">
    <property type="protein sequence ID" value="KAJ3991511.1"/>
    <property type="molecule type" value="Genomic_DNA"/>
</dbReference>
<evidence type="ECO:0000313" key="2">
    <source>
        <dbReference type="EMBL" id="KAJ3991511.1"/>
    </source>
</evidence>
<feature type="region of interest" description="Disordered" evidence="1">
    <location>
        <begin position="88"/>
        <end position="141"/>
    </location>
</feature>
<sequence length="212" mass="23592">MTGTTYIHTLSVTHRLGNSDCWPAPLRFTSFLLSLCLPTPTPKPKTMRFFRPTYLLLGLLATVHAAPFDATSTDLTNAVELHMRSVKKSNGASNSNGHSNTNDHPTEDGPSNVDPQIEVRFSTPNAQPRRHGGRRRGGARVQTVSQPILQQNHNLLLMRLAGYLGVEPQRITLMNAFPYADSTMGFAFWHRTRGTDDWLSDGLPPDPERYPT</sequence>
<feature type="compositionally biased region" description="Low complexity" evidence="1">
    <location>
        <begin position="88"/>
        <end position="102"/>
    </location>
</feature>
<proteinExistence type="predicted"/>
<gene>
    <name evidence="2" type="ORF">F5050DRAFT_1167958</name>
</gene>
<dbReference type="Proteomes" id="UP001163828">
    <property type="component" value="Unassembled WGS sequence"/>
</dbReference>
<evidence type="ECO:0000256" key="1">
    <source>
        <dbReference type="SAM" id="MobiDB-lite"/>
    </source>
</evidence>
<keyword evidence="3" id="KW-1185">Reference proteome</keyword>
<evidence type="ECO:0000313" key="3">
    <source>
        <dbReference type="Proteomes" id="UP001163828"/>
    </source>
</evidence>
<feature type="compositionally biased region" description="Basic residues" evidence="1">
    <location>
        <begin position="128"/>
        <end position="138"/>
    </location>
</feature>
<organism evidence="2 3">
    <name type="scientific">Lentinula boryana</name>
    <dbReference type="NCBI Taxonomy" id="40481"/>
    <lineage>
        <taxon>Eukaryota</taxon>
        <taxon>Fungi</taxon>
        <taxon>Dikarya</taxon>
        <taxon>Basidiomycota</taxon>
        <taxon>Agaricomycotina</taxon>
        <taxon>Agaricomycetes</taxon>
        <taxon>Agaricomycetidae</taxon>
        <taxon>Agaricales</taxon>
        <taxon>Marasmiineae</taxon>
        <taxon>Omphalotaceae</taxon>
        <taxon>Lentinula</taxon>
    </lineage>
</organism>
<name>A0ABQ8PYQ6_9AGAR</name>